<dbReference type="InterPro" id="IPR005645">
    <property type="entry name" value="FSH-like_dom"/>
</dbReference>
<reference evidence="3" key="1">
    <citation type="journal article" date="2006" name="PLoS Biol.">
        <title>Macronuclear genome sequence of the ciliate Tetrahymena thermophila, a model eukaryote.</title>
        <authorList>
            <person name="Eisen J.A."/>
            <person name="Coyne R.S."/>
            <person name="Wu M."/>
            <person name="Wu D."/>
            <person name="Thiagarajan M."/>
            <person name="Wortman J.R."/>
            <person name="Badger J.H."/>
            <person name="Ren Q."/>
            <person name="Amedeo P."/>
            <person name="Jones K.M."/>
            <person name="Tallon L.J."/>
            <person name="Delcher A.L."/>
            <person name="Salzberg S.L."/>
            <person name="Silva J.C."/>
            <person name="Haas B.J."/>
            <person name="Majoros W.H."/>
            <person name="Farzad M."/>
            <person name="Carlton J.M."/>
            <person name="Smith R.K. Jr."/>
            <person name="Garg J."/>
            <person name="Pearlman R.E."/>
            <person name="Karrer K.M."/>
            <person name="Sun L."/>
            <person name="Manning G."/>
            <person name="Elde N.C."/>
            <person name="Turkewitz A.P."/>
            <person name="Asai D.J."/>
            <person name="Wilkes D.E."/>
            <person name="Wang Y."/>
            <person name="Cai H."/>
            <person name="Collins K."/>
            <person name="Stewart B.A."/>
            <person name="Lee S.R."/>
            <person name="Wilamowska K."/>
            <person name="Weinberg Z."/>
            <person name="Ruzzo W.L."/>
            <person name="Wloga D."/>
            <person name="Gaertig J."/>
            <person name="Frankel J."/>
            <person name="Tsao C.-C."/>
            <person name="Gorovsky M.A."/>
            <person name="Keeling P.J."/>
            <person name="Waller R.F."/>
            <person name="Patron N.J."/>
            <person name="Cherry J.M."/>
            <person name="Stover N.A."/>
            <person name="Krieger C.J."/>
            <person name="del Toro C."/>
            <person name="Ryder H.F."/>
            <person name="Williamson S.C."/>
            <person name="Barbeau R.A."/>
            <person name="Hamilton E.P."/>
            <person name="Orias E."/>
        </authorList>
    </citation>
    <scope>NUCLEOTIDE SEQUENCE [LARGE SCALE GENOMIC DNA]</scope>
    <source>
        <strain evidence="3">SB210</strain>
    </source>
</reference>
<gene>
    <name evidence="2" type="ORF">TTHERM_00578460</name>
</gene>
<dbReference type="PANTHER" id="PTHR12277:SF197">
    <property type="entry name" value="CHROMOSOME UNDETERMINED SCAFFOLD_38, WHOLE GENOME SHOTGUN SEQUENCE"/>
    <property type="match status" value="1"/>
</dbReference>
<dbReference type="SUPFAM" id="SSF53474">
    <property type="entry name" value="alpha/beta-Hydrolases"/>
    <property type="match status" value="1"/>
</dbReference>
<proteinExistence type="predicted"/>
<name>I7MLK6_TETTS</name>
<dbReference type="InParanoid" id="I7MLK6"/>
<dbReference type="OrthoDB" id="10249433at2759"/>
<dbReference type="AlphaFoldDB" id="I7MLK6"/>
<dbReference type="STRING" id="312017.I7MLK6"/>
<feature type="domain" description="Serine hydrolase" evidence="1">
    <location>
        <begin position="121"/>
        <end position="238"/>
    </location>
</feature>
<accession>I7MLK6</accession>
<keyword evidence="3" id="KW-1185">Reference proteome</keyword>
<evidence type="ECO:0000313" key="3">
    <source>
        <dbReference type="Proteomes" id="UP000009168"/>
    </source>
</evidence>
<dbReference type="eggNOG" id="KOG1552">
    <property type="taxonomic scope" value="Eukaryota"/>
</dbReference>
<evidence type="ECO:0000259" key="1">
    <source>
        <dbReference type="Pfam" id="PF03959"/>
    </source>
</evidence>
<dbReference type="GeneID" id="7838910"/>
<organism evidence="2 3">
    <name type="scientific">Tetrahymena thermophila (strain SB210)</name>
    <dbReference type="NCBI Taxonomy" id="312017"/>
    <lineage>
        <taxon>Eukaryota</taxon>
        <taxon>Sar</taxon>
        <taxon>Alveolata</taxon>
        <taxon>Ciliophora</taxon>
        <taxon>Intramacronucleata</taxon>
        <taxon>Oligohymenophorea</taxon>
        <taxon>Hymenostomatida</taxon>
        <taxon>Tetrahymenina</taxon>
        <taxon>Tetrahymenidae</taxon>
        <taxon>Tetrahymena</taxon>
    </lineage>
</organism>
<dbReference type="Pfam" id="PF03959">
    <property type="entry name" value="FSH1"/>
    <property type="match status" value="1"/>
</dbReference>
<dbReference type="PANTHER" id="PTHR12277">
    <property type="entry name" value="ALPHA/BETA HYDROLASE DOMAIN-CONTAINING PROTEIN"/>
    <property type="match status" value="1"/>
</dbReference>
<keyword evidence="2" id="KW-0378">Hydrolase</keyword>
<dbReference type="Gene3D" id="3.40.50.1820">
    <property type="entry name" value="alpha/beta hydrolase"/>
    <property type="match status" value="1"/>
</dbReference>
<dbReference type="InterPro" id="IPR029058">
    <property type="entry name" value="AB_hydrolase_fold"/>
</dbReference>
<dbReference type="RefSeq" id="XP_001022847.2">
    <property type="nucleotide sequence ID" value="XM_001022847.2"/>
</dbReference>
<dbReference type="Proteomes" id="UP000009168">
    <property type="component" value="Unassembled WGS sequence"/>
</dbReference>
<dbReference type="GO" id="GO:0016787">
    <property type="term" value="F:hydrolase activity"/>
    <property type="evidence" value="ECO:0007669"/>
    <property type="project" value="UniProtKB-KW"/>
</dbReference>
<sequence>MGSILNIVDKNLFPAPEPSYNFQTFTGDAYIEFVNSQYEQNKENTHQIPLLVIPYYENGILNDKYLVYFHGNAEDIGLSYQFLFSMQMILKMNIIAVEYPGYGIYKSRKTTAECIKSDSLTAYNYILKRFKTREQNITILGRSIGSGPASYVASKQTPKALVLISAYISIKHLIGHHICNCISFFISERFNNIECMNSVSSPVLLIHGMQDTLIPPNNSQMLQQRLKSQNKIVTGIYHKHMTHNDFDERNDISIKIKQFLETI</sequence>
<dbReference type="EMBL" id="GG662527">
    <property type="protein sequence ID" value="EAS02602.2"/>
    <property type="molecule type" value="Genomic_DNA"/>
</dbReference>
<protein>
    <submittedName>
        <fullName evidence="2">Hydrolase of the alpha/beta superfamily protein</fullName>
    </submittedName>
</protein>
<dbReference type="KEGG" id="tet:TTHERM_00578460"/>
<evidence type="ECO:0000313" key="2">
    <source>
        <dbReference type="EMBL" id="EAS02602.2"/>
    </source>
</evidence>